<accession>A0ABW2AZE9</accession>
<dbReference type="EMBL" id="JBHSWG010000001">
    <property type="protein sequence ID" value="MFC6758750.1"/>
    <property type="molecule type" value="Genomic_DNA"/>
</dbReference>
<proteinExistence type="predicted"/>
<organism evidence="1 2">
    <name type="scientific">Sulfitobacter porphyrae</name>
    <dbReference type="NCBI Taxonomy" id="1246864"/>
    <lineage>
        <taxon>Bacteria</taxon>
        <taxon>Pseudomonadati</taxon>
        <taxon>Pseudomonadota</taxon>
        <taxon>Alphaproteobacteria</taxon>
        <taxon>Rhodobacterales</taxon>
        <taxon>Roseobacteraceae</taxon>
        <taxon>Sulfitobacter</taxon>
    </lineage>
</organism>
<keyword evidence="2" id="KW-1185">Reference proteome</keyword>
<evidence type="ECO:0000313" key="1">
    <source>
        <dbReference type="EMBL" id="MFC6758750.1"/>
    </source>
</evidence>
<name>A0ABW2AZE9_9RHOB</name>
<protein>
    <submittedName>
        <fullName evidence="1">Uncharacterized protein</fullName>
    </submittedName>
</protein>
<evidence type="ECO:0000313" key="2">
    <source>
        <dbReference type="Proteomes" id="UP001596353"/>
    </source>
</evidence>
<reference evidence="2" key="1">
    <citation type="journal article" date="2019" name="Int. J. Syst. Evol. Microbiol.">
        <title>The Global Catalogue of Microorganisms (GCM) 10K type strain sequencing project: providing services to taxonomists for standard genome sequencing and annotation.</title>
        <authorList>
            <consortium name="The Broad Institute Genomics Platform"/>
            <consortium name="The Broad Institute Genome Sequencing Center for Infectious Disease"/>
            <person name="Wu L."/>
            <person name="Ma J."/>
        </authorList>
    </citation>
    <scope>NUCLEOTIDE SEQUENCE [LARGE SCALE GENOMIC DNA]</scope>
    <source>
        <strain evidence="2">CCUG 66188</strain>
    </source>
</reference>
<sequence>MEEIGRKYGKNWAEIADAPKRDLWVTSECRSVGSRQIGKGRALKEKGR</sequence>
<comment type="caution">
    <text evidence="1">The sequence shown here is derived from an EMBL/GenBank/DDBJ whole genome shotgun (WGS) entry which is preliminary data.</text>
</comment>
<gene>
    <name evidence="1" type="ORF">ACFQFQ_03295</name>
</gene>
<dbReference type="Proteomes" id="UP001596353">
    <property type="component" value="Unassembled WGS sequence"/>
</dbReference>